<evidence type="ECO:0000313" key="2">
    <source>
        <dbReference type="Proteomes" id="UP001229421"/>
    </source>
</evidence>
<dbReference type="AlphaFoldDB" id="A0AAD8JUG5"/>
<dbReference type="Proteomes" id="UP001229421">
    <property type="component" value="Unassembled WGS sequence"/>
</dbReference>
<organism evidence="1 2">
    <name type="scientific">Tagetes erecta</name>
    <name type="common">African marigold</name>
    <dbReference type="NCBI Taxonomy" id="13708"/>
    <lineage>
        <taxon>Eukaryota</taxon>
        <taxon>Viridiplantae</taxon>
        <taxon>Streptophyta</taxon>
        <taxon>Embryophyta</taxon>
        <taxon>Tracheophyta</taxon>
        <taxon>Spermatophyta</taxon>
        <taxon>Magnoliopsida</taxon>
        <taxon>eudicotyledons</taxon>
        <taxon>Gunneridae</taxon>
        <taxon>Pentapetalae</taxon>
        <taxon>asterids</taxon>
        <taxon>campanulids</taxon>
        <taxon>Asterales</taxon>
        <taxon>Asteraceae</taxon>
        <taxon>Asteroideae</taxon>
        <taxon>Heliantheae alliance</taxon>
        <taxon>Tageteae</taxon>
        <taxon>Tagetes</taxon>
    </lineage>
</organism>
<gene>
    <name evidence="1" type="ORF">QVD17_37568</name>
</gene>
<keyword evidence="2" id="KW-1185">Reference proteome</keyword>
<dbReference type="PANTHER" id="PTHR31871:SF62">
    <property type="entry name" value="ANGIOTENSIN-CONVERTING ENZYME 2"/>
    <property type="match status" value="1"/>
</dbReference>
<dbReference type="NCBIfam" id="TIGR01589">
    <property type="entry name" value="A_thal_3526"/>
    <property type="match status" value="2"/>
</dbReference>
<name>A0AAD8JUG5_TARER</name>
<comment type="caution">
    <text evidence="1">The sequence shown here is derived from an EMBL/GenBank/DDBJ whole genome shotgun (WGS) entry which is preliminary data.</text>
</comment>
<evidence type="ECO:0000313" key="1">
    <source>
        <dbReference type="EMBL" id="KAK1411024.1"/>
    </source>
</evidence>
<dbReference type="Pfam" id="PF09713">
    <property type="entry name" value="A_thal_3526"/>
    <property type="match status" value="2"/>
</dbReference>
<sequence length="488" mass="55375">MSNQKGKRKLTFAEDNAALEPAIDTTDKKGKRKVAFVEEDVAWVQTLIEHCMLSRMNQQEAIDAIYKKKNIERSFTKIVWQGLEKQNQDFFKIYYAMLTMKERHKKQPEITNQARLPPNFSNGEVLGSSPTYDKVGVLGWPLGFLLRGNGDDTVGQWPSEAGLNIDHGASSSSLKKMCARPKEEMQMVKNLIEQCLVHYMNQKQVMDILFQKENIDPDFTKAVWQNLEEQNQEFFKAHRYRVATKDKVIKFSSLFRKQAAMMNPPYQPNEVTAMMNGIQKYNVPATATTLDIDRHRLGKLGLQLQLLPATTPDLHFQPPTTSLLTSSPANCRGSGYRPAMMNLSYQPNEVTAMMNGTQKSTLDFVRRQLRIMGDRLEVPPATNPDLHLQPLTSSWLTLDPVNSRGSGDRAELMNQSYKPNEITVMTDGIQKCNVPPTATTLAIDRRRLRIWGHELQLSPATTPDLHLQPPATSWLTLPPANYRSDNLS</sequence>
<protein>
    <submittedName>
        <fullName evidence="1">Uncharacterized protein</fullName>
    </submittedName>
</protein>
<reference evidence="1" key="1">
    <citation type="journal article" date="2023" name="bioRxiv">
        <title>Improved chromosome-level genome assembly for marigold (Tagetes erecta).</title>
        <authorList>
            <person name="Jiang F."/>
            <person name="Yuan L."/>
            <person name="Wang S."/>
            <person name="Wang H."/>
            <person name="Xu D."/>
            <person name="Wang A."/>
            <person name="Fan W."/>
        </authorList>
    </citation>
    <scope>NUCLEOTIDE SEQUENCE</scope>
    <source>
        <strain evidence="1">WSJ</strain>
        <tissue evidence="1">Leaf</tissue>
    </source>
</reference>
<dbReference type="EMBL" id="JAUHHV010000010">
    <property type="protein sequence ID" value="KAK1411024.1"/>
    <property type="molecule type" value="Genomic_DNA"/>
</dbReference>
<proteinExistence type="predicted"/>
<accession>A0AAD8JUG5</accession>
<dbReference type="InterPro" id="IPR006476">
    <property type="entry name" value="CHP01589_pln"/>
</dbReference>
<dbReference type="PANTHER" id="PTHR31871">
    <property type="entry name" value="OS02G0137100 PROTEIN"/>
    <property type="match status" value="1"/>
</dbReference>